<protein>
    <submittedName>
        <fullName evidence="1">Uncharacterized protein</fullName>
    </submittedName>
</protein>
<name>A0A2W5U520_9BACT</name>
<accession>A0A2W5U520</accession>
<organism evidence="1 2">
    <name type="scientific">Archangium gephyra</name>
    <dbReference type="NCBI Taxonomy" id="48"/>
    <lineage>
        <taxon>Bacteria</taxon>
        <taxon>Pseudomonadati</taxon>
        <taxon>Myxococcota</taxon>
        <taxon>Myxococcia</taxon>
        <taxon>Myxococcales</taxon>
        <taxon>Cystobacterineae</taxon>
        <taxon>Archangiaceae</taxon>
        <taxon>Archangium</taxon>
    </lineage>
</organism>
<sequence length="134" mass="13913">MLCFVAVLISACGGPVTNFADAGLHDVETRDAGTQDAGPQQCSDDGGTCWAPQTYCEAAPCTYQFPDTGGLCDGQPIRPSCFCARDAMGTFHTFCTGSCPTTEDGGWKLLCLTPNCGSVNCGTGARCTAFGRCE</sequence>
<comment type="caution">
    <text evidence="1">The sequence shown here is derived from an EMBL/GenBank/DDBJ whole genome shotgun (WGS) entry which is preliminary data.</text>
</comment>
<dbReference type="AlphaFoldDB" id="A0A2W5U520"/>
<reference evidence="1 2" key="1">
    <citation type="submission" date="2017-08" db="EMBL/GenBank/DDBJ databases">
        <title>Infants hospitalized years apart are colonized by the same room-sourced microbial strains.</title>
        <authorList>
            <person name="Brooks B."/>
            <person name="Olm M.R."/>
            <person name="Firek B.A."/>
            <person name="Baker R."/>
            <person name="Thomas B.C."/>
            <person name="Morowitz M.J."/>
            <person name="Banfield J.F."/>
        </authorList>
    </citation>
    <scope>NUCLEOTIDE SEQUENCE [LARGE SCALE GENOMIC DNA]</scope>
    <source>
        <strain evidence="1">S2_003_000_R2_14</strain>
    </source>
</reference>
<evidence type="ECO:0000313" key="1">
    <source>
        <dbReference type="EMBL" id="PZR03858.1"/>
    </source>
</evidence>
<proteinExistence type="predicted"/>
<evidence type="ECO:0000313" key="2">
    <source>
        <dbReference type="Proteomes" id="UP000249061"/>
    </source>
</evidence>
<dbReference type="EMBL" id="QFQP01000069">
    <property type="protein sequence ID" value="PZR03858.1"/>
    <property type="molecule type" value="Genomic_DNA"/>
</dbReference>
<gene>
    <name evidence="1" type="ORF">DI536_35260</name>
</gene>
<dbReference type="Proteomes" id="UP000249061">
    <property type="component" value="Unassembled WGS sequence"/>
</dbReference>